<evidence type="ECO:0008006" key="3">
    <source>
        <dbReference type="Google" id="ProtNLM"/>
    </source>
</evidence>
<name>A0A918X6W6_9ACTN</name>
<dbReference type="InterPro" id="IPR029063">
    <property type="entry name" value="SAM-dependent_MTases_sf"/>
</dbReference>
<keyword evidence="2" id="KW-1185">Reference proteome</keyword>
<evidence type="ECO:0000313" key="2">
    <source>
        <dbReference type="Proteomes" id="UP000654947"/>
    </source>
</evidence>
<accession>A0A918X6W6</accession>
<comment type="caution">
    <text evidence="1">The sequence shown here is derived from an EMBL/GenBank/DDBJ whole genome shotgun (WGS) entry which is preliminary data.</text>
</comment>
<dbReference type="EMBL" id="BMXL01000001">
    <property type="protein sequence ID" value="GHD15791.1"/>
    <property type="molecule type" value="Genomic_DNA"/>
</dbReference>
<dbReference type="RefSeq" id="WP_017578100.1">
    <property type="nucleotide sequence ID" value="NZ_BMXL01000001.1"/>
</dbReference>
<protein>
    <recommendedName>
        <fullName evidence="3">S-adenosyl methyltransferase</fullName>
    </recommendedName>
</protein>
<dbReference type="InterPro" id="IPR006764">
    <property type="entry name" value="SAM_dep_MeTrfase_SAV2177_type"/>
</dbReference>
<dbReference type="AlphaFoldDB" id="A0A918X6W6"/>
<evidence type="ECO:0000313" key="1">
    <source>
        <dbReference type="EMBL" id="GHD15791.1"/>
    </source>
</evidence>
<proteinExistence type="predicted"/>
<dbReference type="Gene3D" id="3.40.50.150">
    <property type="entry name" value="Vaccinia Virus protein VP39"/>
    <property type="match status" value="1"/>
</dbReference>
<reference evidence="1 2" key="1">
    <citation type="journal article" date="2014" name="Int. J. Syst. Evol. Microbiol.">
        <title>Complete genome sequence of Corynebacterium casei LMG S-19264T (=DSM 44701T), isolated from a smear-ripened cheese.</title>
        <authorList>
            <consortium name="US DOE Joint Genome Institute (JGI-PGF)"/>
            <person name="Walter F."/>
            <person name="Albersmeier A."/>
            <person name="Kalinowski J."/>
            <person name="Ruckert C."/>
        </authorList>
    </citation>
    <scope>NUCLEOTIDE SEQUENCE [LARGE SCALE GENOMIC DNA]</scope>
    <source>
        <strain evidence="1 2">KCTC 19473</strain>
    </source>
</reference>
<gene>
    <name evidence="1" type="ORF">GCM10007147_03580</name>
</gene>
<dbReference type="Pfam" id="PF04672">
    <property type="entry name" value="Methyltransf_19"/>
    <property type="match status" value="1"/>
</dbReference>
<dbReference type="SUPFAM" id="SSF53335">
    <property type="entry name" value="S-adenosyl-L-methionine-dependent methyltransferases"/>
    <property type="match status" value="1"/>
</dbReference>
<organism evidence="1 2">
    <name type="scientific">Nocardiopsis kunsanensis</name>
    <dbReference type="NCBI Taxonomy" id="141693"/>
    <lineage>
        <taxon>Bacteria</taxon>
        <taxon>Bacillati</taxon>
        <taxon>Actinomycetota</taxon>
        <taxon>Actinomycetes</taxon>
        <taxon>Streptosporangiales</taxon>
        <taxon>Nocardiopsidaceae</taxon>
        <taxon>Nocardiopsis</taxon>
    </lineage>
</organism>
<sequence length="211" mass="22835">MPHSPAIDTTQPHSARVWNYWLDGKDHYPVDRELGDQILDLHPKIAVDARAGRAFLMHTVALLAREEEGATAFVDHDLRETGRVLERSAEVLDLDRPVALSAIGTLGHTPTLSEAVDLVRAYTDALPSGSFLVLADAVLPDRGSAAEALDEWNREAAPTCRGRTPEGFASYFEGLELLAPGVGPPPLWRPAAVDVGRAPDTDMYGAVARKP</sequence>
<dbReference type="Proteomes" id="UP000654947">
    <property type="component" value="Unassembled WGS sequence"/>
</dbReference>